<protein>
    <submittedName>
        <fullName evidence="5">Dehydrogenase/reductase SDR family member 7B</fullName>
    </submittedName>
</protein>
<dbReference type="PROSITE" id="PS00061">
    <property type="entry name" value="ADH_SHORT"/>
    <property type="match status" value="1"/>
</dbReference>
<dbReference type="SUPFAM" id="SSF51735">
    <property type="entry name" value="NAD(P)-binding Rossmann-fold domains"/>
    <property type="match status" value="1"/>
</dbReference>
<dbReference type="OrthoDB" id="2102561at2759"/>
<dbReference type="Gene3D" id="3.40.50.720">
    <property type="entry name" value="NAD(P)-binding Rossmann-like Domain"/>
    <property type="match status" value="1"/>
</dbReference>
<dbReference type="InterPro" id="IPR002347">
    <property type="entry name" value="SDR_fam"/>
</dbReference>
<feature type="domain" description="Ketoreductase" evidence="4">
    <location>
        <begin position="53"/>
        <end position="228"/>
    </location>
</feature>
<name>A0A7J6WH75_THATH</name>
<dbReference type="PRINTS" id="PR00080">
    <property type="entry name" value="SDRFAMILY"/>
</dbReference>
<dbReference type="CDD" id="cd05374">
    <property type="entry name" value="17beta-HSD-like_SDR_c"/>
    <property type="match status" value="1"/>
</dbReference>
<evidence type="ECO:0000256" key="2">
    <source>
        <dbReference type="ARBA" id="ARBA00023002"/>
    </source>
</evidence>
<proteinExistence type="inferred from homology"/>
<keyword evidence="6" id="KW-1185">Reference proteome</keyword>
<reference evidence="5 6" key="1">
    <citation type="submission" date="2020-06" db="EMBL/GenBank/DDBJ databases">
        <title>Transcriptomic and genomic resources for Thalictrum thalictroides and T. hernandezii: Facilitating candidate gene discovery in an emerging model plant lineage.</title>
        <authorList>
            <person name="Arias T."/>
            <person name="Riano-Pachon D.M."/>
            <person name="Di Stilio V.S."/>
        </authorList>
    </citation>
    <scope>NUCLEOTIDE SEQUENCE [LARGE SCALE GENOMIC DNA]</scope>
    <source>
        <strain evidence="6">cv. WT478/WT964</strain>
        <tissue evidence="5">Leaves</tissue>
    </source>
</reference>
<evidence type="ECO:0000313" key="6">
    <source>
        <dbReference type="Proteomes" id="UP000554482"/>
    </source>
</evidence>
<gene>
    <name evidence="5" type="ORF">FRX31_014154</name>
</gene>
<dbReference type="InterPro" id="IPR020904">
    <property type="entry name" value="Sc_DH/Rdtase_CS"/>
</dbReference>
<dbReference type="Proteomes" id="UP000554482">
    <property type="component" value="Unassembled WGS sequence"/>
</dbReference>
<dbReference type="PRINTS" id="PR00081">
    <property type="entry name" value="GDHRDH"/>
</dbReference>
<evidence type="ECO:0000256" key="1">
    <source>
        <dbReference type="ARBA" id="ARBA00006484"/>
    </source>
</evidence>
<evidence type="ECO:0000256" key="3">
    <source>
        <dbReference type="RuleBase" id="RU000363"/>
    </source>
</evidence>
<dbReference type="InterPro" id="IPR036291">
    <property type="entry name" value="NAD(P)-bd_dom_sf"/>
</dbReference>
<dbReference type="Pfam" id="PF00106">
    <property type="entry name" value="adh_short"/>
    <property type="match status" value="1"/>
</dbReference>
<comment type="caution">
    <text evidence="5">The sequence shown here is derived from an EMBL/GenBank/DDBJ whole genome shotgun (WGS) entry which is preliminary data.</text>
</comment>
<dbReference type="GO" id="GO:0016491">
    <property type="term" value="F:oxidoreductase activity"/>
    <property type="evidence" value="ECO:0007669"/>
    <property type="project" value="UniProtKB-KW"/>
</dbReference>
<dbReference type="PANTHER" id="PTHR44169">
    <property type="entry name" value="NADPH-DEPENDENT 1-ACYLDIHYDROXYACETONE PHOSPHATE REDUCTASE"/>
    <property type="match status" value="1"/>
</dbReference>
<comment type="similarity">
    <text evidence="1 3">Belongs to the short-chain dehydrogenases/reductases (SDR) family.</text>
</comment>
<dbReference type="FunFam" id="3.40.50.720:FF:000261">
    <property type="entry name" value="NADPH-dependent 1-acyldihydroxyacetone phosphate reductase"/>
    <property type="match status" value="1"/>
</dbReference>
<keyword evidence="2" id="KW-0560">Oxidoreductase</keyword>
<organism evidence="5 6">
    <name type="scientific">Thalictrum thalictroides</name>
    <name type="common">Rue-anemone</name>
    <name type="synonym">Anemone thalictroides</name>
    <dbReference type="NCBI Taxonomy" id="46969"/>
    <lineage>
        <taxon>Eukaryota</taxon>
        <taxon>Viridiplantae</taxon>
        <taxon>Streptophyta</taxon>
        <taxon>Embryophyta</taxon>
        <taxon>Tracheophyta</taxon>
        <taxon>Spermatophyta</taxon>
        <taxon>Magnoliopsida</taxon>
        <taxon>Ranunculales</taxon>
        <taxon>Ranunculaceae</taxon>
        <taxon>Thalictroideae</taxon>
        <taxon>Thalictrum</taxon>
    </lineage>
</organism>
<dbReference type="PANTHER" id="PTHR44169:SF6">
    <property type="entry name" value="NADPH-DEPENDENT 1-ACYLDIHYDROXYACETONE PHOSPHATE REDUCTASE"/>
    <property type="match status" value="1"/>
</dbReference>
<evidence type="ECO:0000313" key="5">
    <source>
        <dbReference type="EMBL" id="KAF5196258.1"/>
    </source>
</evidence>
<accession>A0A7J6WH75</accession>
<sequence>MVRKSGYYQQSIFHKESFDFGSLGIVSNLSKPNTFELKSQTQAQNLMDVSDKPVVLITGCSGGGIGHSLAQAFASKNCLVVATTRSRDSMRELESDPRFSLHELDVQSDESVRKVLSSVIDKFGQIDVLVNNAGVHCVGPLAEIPLSAMEQTFNTNVYGPMRLIQAVVPHMAVKRKGKIVNVGSVTALAPPPWAGAYSASKAALHALTDSLRLELRPFGIDVINVVPGAIKTNLAYTATTSYERMPEWKLYKPFNDVISARTSVSHNPNATTAEEFAKKTVEVILKKNPPAWFTYGQYSTGAAIMFHLPIAIKDFIFRKAMKF</sequence>
<dbReference type="AlphaFoldDB" id="A0A7J6WH75"/>
<dbReference type="GO" id="GO:0005783">
    <property type="term" value="C:endoplasmic reticulum"/>
    <property type="evidence" value="ECO:0007669"/>
    <property type="project" value="TreeGrafter"/>
</dbReference>
<dbReference type="SMART" id="SM00822">
    <property type="entry name" value="PKS_KR"/>
    <property type="match status" value="1"/>
</dbReference>
<dbReference type="InterPro" id="IPR057326">
    <property type="entry name" value="KR_dom"/>
</dbReference>
<evidence type="ECO:0000259" key="4">
    <source>
        <dbReference type="SMART" id="SM00822"/>
    </source>
</evidence>
<dbReference type="EMBL" id="JABWDY010016233">
    <property type="protein sequence ID" value="KAF5196258.1"/>
    <property type="molecule type" value="Genomic_DNA"/>
</dbReference>